<proteinExistence type="predicted"/>
<dbReference type="Gene3D" id="3.90.640.10">
    <property type="entry name" value="Actin, Chain A, domain 4"/>
    <property type="match status" value="1"/>
</dbReference>
<dbReference type="Proteomes" id="UP001217089">
    <property type="component" value="Unassembled WGS sequence"/>
</dbReference>
<dbReference type="EMBL" id="JARBDR010000018">
    <property type="protein sequence ID" value="KAJ8322078.1"/>
    <property type="molecule type" value="Genomic_DNA"/>
</dbReference>
<dbReference type="PANTHER" id="PTHR14187">
    <property type="entry name" value="ALPHA KINASE/ELONGATION FACTOR 2 KINASE"/>
    <property type="match status" value="1"/>
</dbReference>
<dbReference type="PANTHER" id="PTHR14187:SF5">
    <property type="entry name" value="HEAT SHOCK 70 KDA PROTEIN 12A"/>
    <property type="match status" value="1"/>
</dbReference>
<evidence type="ECO:0000313" key="1">
    <source>
        <dbReference type="EMBL" id="KAJ8322078.1"/>
    </source>
</evidence>
<protein>
    <submittedName>
        <fullName evidence="1">Uncharacterized protein</fullName>
    </submittedName>
</protein>
<dbReference type="Gene3D" id="3.30.420.40">
    <property type="match status" value="2"/>
</dbReference>
<name>A0ABQ9G271_TEGGR</name>
<evidence type="ECO:0000313" key="2">
    <source>
        <dbReference type="Proteomes" id="UP001217089"/>
    </source>
</evidence>
<sequence>MKTKQRLAYIELCREFESAKRRVKPEVEEKVNLGVLYHLNEFCTKTVKSNLDFQGVLQKSAFNKTVTTYADKVRIDSVVLKKMFQPVISDILSYINSILKQKVAKGIDVVLLVGGFSESKVVQDEIKKAYPKFRVVVPFDAGLSVVKGAVIFGHLPTTIESRVMKYSYCATYTEDKKQIFTQLVTAGDSVPLEHYVTKMIMSSTDVLHVKIYYSNHKSPKCVDDCWLFAEMPVPTPGQRRTMLQFVFGDTTLSVN</sequence>
<organism evidence="1 2">
    <name type="scientific">Tegillarca granosa</name>
    <name type="common">Malaysian cockle</name>
    <name type="synonym">Anadara granosa</name>
    <dbReference type="NCBI Taxonomy" id="220873"/>
    <lineage>
        <taxon>Eukaryota</taxon>
        <taxon>Metazoa</taxon>
        <taxon>Spiralia</taxon>
        <taxon>Lophotrochozoa</taxon>
        <taxon>Mollusca</taxon>
        <taxon>Bivalvia</taxon>
        <taxon>Autobranchia</taxon>
        <taxon>Pteriomorphia</taxon>
        <taxon>Arcoida</taxon>
        <taxon>Arcoidea</taxon>
        <taxon>Arcidae</taxon>
        <taxon>Tegillarca</taxon>
    </lineage>
</organism>
<dbReference type="SUPFAM" id="SSF53067">
    <property type="entry name" value="Actin-like ATPase domain"/>
    <property type="match status" value="1"/>
</dbReference>
<accession>A0ABQ9G271</accession>
<gene>
    <name evidence="1" type="ORF">KUTeg_000549</name>
</gene>
<reference evidence="1 2" key="1">
    <citation type="submission" date="2022-12" db="EMBL/GenBank/DDBJ databases">
        <title>Chromosome-level genome of Tegillarca granosa.</title>
        <authorList>
            <person name="Kim J."/>
        </authorList>
    </citation>
    <scope>NUCLEOTIDE SEQUENCE [LARGE SCALE GENOMIC DNA]</scope>
    <source>
        <strain evidence="1">Teg-2019</strain>
        <tissue evidence="1">Adductor muscle</tissue>
    </source>
</reference>
<dbReference type="InterPro" id="IPR043129">
    <property type="entry name" value="ATPase_NBD"/>
</dbReference>
<keyword evidence="2" id="KW-1185">Reference proteome</keyword>
<comment type="caution">
    <text evidence="1">The sequence shown here is derived from an EMBL/GenBank/DDBJ whole genome shotgun (WGS) entry which is preliminary data.</text>
</comment>